<keyword evidence="1" id="KW-0472">Membrane</keyword>
<keyword evidence="1" id="KW-0812">Transmembrane</keyword>
<accession>A0A348HI39</accession>
<protein>
    <submittedName>
        <fullName evidence="2">Zn-dependent alcohol dehydrogenases, class III</fullName>
    </submittedName>
</protein>
<evidence type="ECO:0000256" key="1">
    <source>
        <dbReference type="SAM" id="Phobius"/>
    </source>
</evidence>
<evidence type="ECO:0000313" key="3">
    <source>
        <dbReference type="Proteomes" id="UP000267342"/>
    </source>
</evidence>
<proteinExistence type="predicted"/>
<sequence>MVCRNEAELSVLIHGGRQCQLDDGHEFAGRVEVVLLIHLGVIQAFAVGEVEERLDRQLARNVGGPCGQTEFVLGAEAFTAQLLLRLQSQIEVVACLCVGDAFIQIEAAFVTTARVGDAGVVGVPRVGCGDAVLVAGSAGIRVRAVLGTAAIAAQRRIGIDREVALGGDLDSALWCLLLRVQDQTAVVAEGQLAELGVLAQIREGGCAGGDRERARVPGVVLVGIATEHAQHDTGAHIGRRITVTCGGRVVVALGELVGRAGFLGSGRGGIREGMLCRHQCEYCPKRAKNIIFVIAHGSYHYLYYYCGVIFIKIIIIIPCLNIRRPLSVVVV</sequence>
<reference evidence="2 3" key="1">
    <citation type="submission" date="2018-09" db="EMBL/GenBank/DDBJ databases">
        <title>Zymobacter palmae IAM14233 (=T109) whole genome analysis.</title>
        <authorList>
            <person name="Yanase H."/>
        </authorList>
    </citation>
    <scope>NUCLEOTIDE SEQUENCE [LARGE SCALE GENOMIC DNA]</scope>
    <source>
        <strain evidence="2 3">IAM14233</strain>
    </source>
</reference>
<dbReference type="EMBL" id="AP018933">
    <property type="protein sequence ID" value="BBG31291.1"/>
    <property type="molecule type" value="Genomic_DNA"/>
</dbReference>
<keyword evidence="3" id="KW-1185">Reference proteome</keyword>
<dbReference type="Proteomes" id="UP000267342">
    <property type="component" value="Chromosome"/>
</dbReference>
<dbReference type="KEGG" id="zpl:ZBT109_2561"/>
<evidence type="ECO:0000313" key="2">
    <source>
        <dbReference type="EMBL" id="BBG31291.1"/>
    </source>
</evidence>
<keyword evidence="1" id="KW-1133">Transmembrane helix</keyword>
<feature type="transmembrane region" description="Helical" evidence="1">
    <location>
        <begin position="302"/>
        <end position="322"/>
    </location>
</feature>
<name>A0A348HI39_9GAMM</name>
<gene>
    <name evidence="2" type="ORF">ZBT109_2561</name>
</gene>
<dbReference type="AlphaFoldDB" id="A0A348HI39"/>
<organism evidence="2 3">
    <name type="scientific">Zymobacter palmae</name>
    <dbReference type="NCBI Taxonomy" id="33074"/>
    <lineage>
        <taxon>Bacteria</taxon>
        <taxon>Pseudomonadati</taxon>
        <taxon>Pseudomonadota</taxon>
        <taxon>Gammaproteobacteria</taxon>
        <taxon>Oceanospirillales</taxon>
        <taxon>Halomonadaceae</taxon>
        <taxon>Zymobacter group</taxon>
        <taxon>Zymobacter</taxon>
    </lineage>
</organism>